<keyword evidence="2" id="KW-0813">Transport</keyword>
<comment type="subcellular location">
    <subcellularLocation>
        <location evidence="1">Membrane</location>
        <topology evidence="1">Multi-pass membrane protein</topology>
    </subcellularLocation>
</comment>
<keyword evidence="6 7" id="KW-0472">Membrane</keyword>
<feature type="transmembrane region" description="Helical" evidence="7">
    <location>
        <begin position="287"/>
        <end position="309"/>
    </location>
</feature>
<keyword evidence="4" id="KW-0029">Amino-acid transport</keyword>
<dbReference type="GO" id="GO:0006865">
    <property type="term" value="P:amino acid transport"/>
    <property type="evidence" value="ECO:0007669"/>
    <property type="project" value="UniProtKB-KW"/>
</dbReference>
<evidence type="ECO:0000256" key="5">
    <source>
        <dbReference type="ARBA" id="ARBA00022989"/>
    </source>
</evidence>
<dbReference type="PANTHER" id="PTHR43495">
    <property type="entry name" value="GABA PERMEASE"/>
    <property type="match status" value="1"/>
</dbReference>
<dbReference type="EMBL" id="CP023189">
    <property type="protein sequence ID" value="AXN01226.1"/>
    <property type="molecule type" value="Genomic_DNA"/>
</dbReference>
<evidence type="ECO:0000256" key="3">
    <source>
        <dbReference type="ARBA" id="ARBA00022692"/>
    </source>
</evidence>
<reference evidence="9 10" key="1">
    <citation type="submission" date="2017-09" db="EMBL/GenBank/DDBJ databases">
        <authorList>
            <person name="Kim K.H."/>
            <person name="Chun B.H."/>
            <person name="Han G.S."/>
            <person name="Hyun S.G."/>
            <person name="Jeon C.O."/>
        </authorList>
    </citation>
    <scope>NUCLEOTIDE SEQUENCE [LARGE SCALE GENOMIC DNA]</scope>
    <source>
        <strain evidence="9 10">SH</strain>
    </source>
</reference>
<sequence>MPDKTSTPHATPSHTSEGYHRALNKRQIQMISIGGAIGTGLFLGAGGRLQAVGPSLALIYLVCGIFCFLMLRALGELVMYRPTSGSFVSYTLEFLGPKASYIAGAMSFFNWAMTGIVDITAVALYMHFWGTFAHMPQWVFAMLALLLITGMNLIGVKWFGEMEFWFSLIKIVALVLFLVIGSAILGLRVPVDHHTTGLNLITQHGGWFPHGILPALALTQGVIFAYSGIEMIGTAAGECQDVRTVLPTAINNVMWRIAIFYVGTVTLLVLLLPWSAYQAGTSPFVTFFSHLGISGVDTIMNIVVLTAALSSLNSGLYSTGRVLRALALNGSAPRYLTHMSKQSVPSAAILTTVGIYLVGVFLNYLLPSQIFEIVLNLASLGIISTWCFILLSQIKLRQAINAGRIAPTGFAMPGAPFTSWATILFFCSIIVLMAFDYPTGSFSVACIPILAIILFVGWKTFNHKPIHPVPPTQSSITLTDDLLGTSDIPSKPD</sequence>
<feature type="transmembrane region" description="Helical" evidence="7">
    <location>
        <begin position="138"/>
        <end position="159"/>
    </location>
</feature>
<dbReference type="Proteomes" id="UP000256572">
    <property type="component" value="Chromosome"/>
</dbReference>
<name>A0AAN1PJ23_9PROT</name>
<keyword evidence="5 7" id="KW-1133">Transmembrane helix</keyword>
<evidence type="ECO:0000256" key="1">
    <source>
        <dbReference type="ARBA" id="ARBA00004141"/>
    </source>
</evidence>
<feature type="transmembrane region" description="Helical" evidence="7">
    <location>
        <begin position="373"/>
        <end position="394"/>
    </location>
</feature>
<feature type="transmembrane region" description="Helical" evidence="7">
    <location>
        <begin position="253"/>
        <end position="275"/>
    </location>
</feature>
<proteinExistence type="predicted"/>
<dbReference type="InterPro" id="IPR004841">
    <property type="entry name" value="AA-permease/SLC12A_dom"/>
</dbReference>
<feature type="transmembrane region" description="Helical" evidence="7">
    <location>
        <begin position="211"/>
        <end position="232"/>
    </location>
</feature>
<feature type="transmembrane region" description="Helical" evidence="7">
    <location>
        <begin position="30"/>
        <end position="51"/>
    </location>
</feature>
<accession>A0AAN1PJ23</accession>
<dbReference type="AlphaFoldDB" id="A0AAN1PJ23"/>
<dbReference type="RefSeq" id="WP_089178370.1">
    <property type="nucleotide sequence ID" value="NZ_CP023189.1"/>
</dbReference>
<gene>
    <name evidence="9" type="ORF">CJF59_12205</name>
</gene>
<dbReference type="FunFam" id="1.20.1740.10:FF:000001">
    <property type="entry name" value="Amino acid permease"/>
    <property type="match status" value="1"/>
</dbReference>
<feature type="transmembrane region" description="Helical" evidence="7">
    <location>
        <begin position="171"/>
        <end position="191"/>
    </location>
</feature>
<dbReference type="GO" id="GO:0055085">
    <property type="term" value="P:transmembrane transport"/>
    <property type="evidence" value="ECO:0007669"/>
    <property type="project" value="InterPro"/>
</dbReference>
<dbReference type="PIRSF" id="PIRSF006060">
    <property type="entry name" value="AA_transporter"/>
    <property type="match status" value="1"/>
</dbReference>
<dbReference type="GO" id="GO:0016020">
    <property type="term" value="C:membrane"/>
    <property type="evidence" value="ECO:0007669"/>
    <property type="project" value="UniProtKB-SubCell"/>
</dbReference>
<evidence type="ECO:0000256" key="2">
    <source>
        <dbReference type="ARBA" id="ARBA00022448"/>
    </source>
</evidence>
<evidence type="ECO:0000256" key="7">
    <source>
        <dbReference type="SAM" id="Phobius"/>
    </source>
</evidence>
<evidence type="ECO:0000256" key="4">
    <source>
        <dbReference type="ARBA" id="ARBA00022970"/>
    </source>
</evidence>
<feature type="domain" description="Amino acid permease/ SLC12A" evidence="8">
    <location>
        <begin position="28"/>
        <end position="463"/>
    </location>
</feature>
<feature type="transmembrane region" description="Helical" evidence="7">
    <location>
        <begin position="57"/>
        <end position="80"/>
    </location>
</feature>
<keyword evidence="3 7" id="KW-0812">Transmembrane</keyword>
<reference evidence="9 10" key="2">
    <citation type="submission" date="2018-08" db="EMBL/GenBank/DDBJ databases">
        <title>Acetobacter oryzifermentans sp. nov., isolated from Korea traditional vinegar and reclassification of Acetobacter pasteurianus subsp. ascendens (Henneberg 1898) as Acetobacter ascendens comb. nov.</title>
        <authorList>
            <person name="Cho G.Y."/>
            <person name="Lee S.H."/>
        </authorList>
    </citation>
    <scope>NUCLEOTIDE SEQUENCE [LARGE SCALE GENOMIC DNA]</scope>
    <source>
        <strain evidence="9 10">SH</strain>
    </source>
</reference>
<evidence type="ECO:0000313" key="9">
    <source>
        <dbReference type="EMBL" id="AXN01226.1"/>
    </source>
</evidence>
<evidence type="ECO:0000259" key="8">
    <source>
        <dbReference type="Pfam" id="PF00324"/>
    </source>
</evidence>
<evidence type="ECO:0000313" key="10">
    <source>
        <dbReference type="Proteomes" id="UP000256572"/>
    </source>
</evidence>
<organism evidence="9 10">
    <name type="scientific">Acetobacter pomorum</name>
    <dbReference type="NCBI Taxonomy" id="65959"/>
    <lineage>
        <taxon>Bacteria</taxon>
        <taxon>Pseudomonadati</taxon>
        <taxon>Pseudomonadota</taxon>
        <taxon>Alphaproteobacteria</taxon>
        <taxon>Acetobacterales</taxon>
        <taxon>Acetobacteraceae</taxon>
        <taxon>Acetobacter</taxon>
    </lineage>
</organism>
<dbReference type="Pfam" id="PF00324">
    <property type="entry name" value="AA_permease"/>
    <property type="match status" value="1"/>
</dbReference>
<dbReference type="Gene3D" id="1.20.1740.10">
    <property type="entry name" value="Amino acid/polyamine transporter I"/>
    <property type="match status" value="1"/>
</dbReference>
<feature type="transmembrane region" description="Helical" evidence="7">
    <location>
        <begin position="415"/>
        <end position="435"/>
    </location>
</feature>
<feature type="transmembrane region" description="Helical" evidence="7">
    <location>
        <begin position="344"/>
        <end position="367"/>
    </location>
</feature>
<feature type="transmembrane region" description="Helical" evidence="7">
    <location>
        <begin position="441"/>
        <end position="458"/>
    </location>
</feature>
<protein>
    <submittedName>
        <fullName evidence="9">Amino acid permease</fullName>
    </submittedName>
</protein>
<dbReference type="PANTHER" id="PTHR43495:SF1">
    <property type="entry name" value="L-ASPARAGINE PERMEASE"/>
    <property type="match status" value="1"/>
</dbReference>
<feature type="transmembrane region" description="Helical" evidence="7">
    <location>
        <begin position="101"/>
        <end position="126"/>
    </location>
</feature>
<evidence type="ECO:0000256" key="6">
    <source>
        <dbReference type="ARBA" id="ARBA00023136"/>
    </source>
</evidence>